<organism evidence="2 3">
    <name type="scientific">Ameca splendens</name>
    <dbReference type="NCBI Taxonomy" id="208324"/>
    <lineage>
        <taxon>Eukaryota</taxon>
        <taxon>Metazoa</taxon>
        <taxon>Chordata</taxon>
        <taxon>Craniata</taxon>
        <taxon>Vertebrata</taxon>
        <taxon>Euteleostomi</taxon>
        <taxon>Actinopterygii</taxon>
        <taxon>Neopterygii</taxon>
        <taxon>Teleostei</taxon>
        <taxon>Neoteleostei</taxon>
        <taxon>Acanthomorphata</taxon>
        <taxon>Ovalentaria</taxon>
        <taxon>Atherinomorphae</taxon>
        <taxon>Cyprinodontiformes</taxon>
        <taxon>Goodeidae</taxon>
        <taxon>Ameca</taxon>
    </lineage>
</organism>
<reference evidence="2 3" key="1">
    <citation type="submission" date="2021-06" db="EMBL/GenBank/DDBJ databases">
        <authorList>
            <person name="Palmer J.M."/>
        </authorList>
    </citation>
    <scope>NUCLEOTIDE SEQUENCE [LARGE SCALE GENOMIC DNA]</scope>
    <source>
        <strain evidence="2 3">AS_MEX2019</strain>
        <tissue evidence="2">Muscle</tissue>
    </source>
</reference>
<dbReference type="EMBL" id="JAHRIP010081919">
    <property type="protein sequence ID" value="MEQ2313080.1"/>
    <property type="molecule type" value="Genomic_DNA"/>
</dbReference>
<evidence type="ECO:0000256" key="1">
    <source>
        <dbReference type="SAM" id="MobiDB-lite"/>
    </source>
</evidence>
<evidence type="ECO:0000313" key="2">
    <source>
        <dbReference type="EMBL" id="MEQ2313080.1"/>
    </source>
</evidence>
<feature type="compositionally biased region" description="Polar residues" evidence="1">
    <location>
        <begin position="86"/>
        <end position="100"/>
    </location>
</feature>
<feature type="region of interest" description="Disordered" evidence="1">
    <location>
        <begin position="50"/>
        <end position="127"/>
    </location>
</feature>
<accession>A0ABV1A4E4</accession>
<comment type="caution">
    <text evidence="2">The sequence shown here is derived from an EMBL/GenBank/DDBJ whole genome shotgun (WGS) entry which is preliminary data.</text>
</comment>
<keyword evidence="3" id="KW-1185">Reference proteome</keyword>
<evidence type="ECO:0000313" key="3">
    <source>
        <dbReference type="Proteomes" id="UP001469553"/>
    </source>
</evidence>
<feature type="compositionally biased region" description="Polar residues" evidence="1">
    <location>
        <begin position="106"/>
        <end position="121"/>
    </location>
</feature>
<name>A0ABV1A4E4_9TELE</name>
<dbReference type="Proteomes" id="UP001469553">
    <property type="component" value="Unassembled WGS sequence"/>
</dbReference>
<sequence>MCVYLCVYKVSPYKYAIASMRSHRPDPLDPRQTLWRATDIQRSLAPWLTPIGTPIHRIPTKEVGTTMPKGMTPAQQAKGATKRPQPETQNHQHSGQPSKNNRAKPSHTSPSNQHHSTSDTTHPSERP</sequence>
<proteinExistence type="predicted"/>
<gene>
    <name evidence="2" type="ORF">AMECASPLE_037928</name>
</gene>
<protein>
    <submittedName>
        <fullName evidence="2">Uncharacterized protein</fullName>
    </submittedName>
</protein>